<dbReference type="GO" id="GO:0005795">
    <property type="term" value="C:Golgi stack"/>
    <property type="evidence" value="ECO:0007669"/>
    <property type="project" value="TreeGrafter"/>
</dbReference>
<protein>
    <recommendedName>
        <fullName evidence="4">Vesicle-fusing ATPase</fullName>
        <ecNumber evidence="4">3.6.4.6</ecNumber>
    </recommendedName>
</protein>
<name>A0AA35R678_GEOBA</name>
<dbReference type="InterPro" id="IPR003959">
    <property type="entry name" value="ATPase_AAA_core"/>
</dbReference>
<dbReference type="Gene3D" id="3.40.50.300">
    <property type="entry name" value="P-loop containing nucleotide triphosphate hydrolases"/>
    <property type="match status" value="1"/>
</dbReference>
<comment type="subcellular location">
    <subcellularLocation>
        <location evidence="4">Cytoplasm</location>
    </subcellularLocation>
</comment>
<dbReference type="PANTHER" id="PTHR23078">
    <property type="entry name" value="VESICULAR-FUSION PROTEIN NSF"/>
    <property type="match status" value="1"/>
</dbReference>
<feature type="non-terminal residue" evidence="6">
    <location>
        <position position="1"/>
    </location>
</feature>
<dbReference type="GO" id="GO:0016887">
    <property type="term" value="F:ATP hydrolysis activity"/>
    <property type="evidence" value="ECO:0007669"/>
    <property type="project" value="InterPro"/>
</dbReference>
<dbReference type="InterPro" id="IPR041569">
    <property type="entry name" value="AAA_lid_3"/>
</dbReference>
<dbReference type="Proteomes" id="UP001174909">
    <property type="component" value="Unassembled WGS sequence"/>
</dbReference>
<dbReference type="InterPro" id="IPR003593">
    <property type="entry name" value="AAA+_ATPase"/>
</dbReference>
<evidence type="ECO:0000313" key="7">
    <source>
        <dbReference type="Proteomes" id="UP001174909"/>
    </source>
</evidence>
<keyword evidence="2 4" id="KW-0547">Nucleotide-binding</keyword>
<reference evidence="6" key="1">
    <citation type="submission" date="2023-03" db="EMBL/GenBank/DDBJ databases">
        <authorList>
            <person name="Steffen K."/>
            <person name="Cardenas P."/>
        </authorList>
    </citation>
    <scope>NUCLEOTIDE SEQUENCE</scope>
</reference>
<comment type="function">
    <text evidence="4">Required for vesicle-mediated transport. Catalyzes the fusion of transport vesicles within the Golgi cisternae. Is also required for transport from the endoplasmic reticulum to the Golgi stack. Seems to function as a fusion protein required for the delivery of cargo proteins to all compartments of the Golgi stack independent of vesicle origin.</text>
</comment>
<dbReference type="GO" id="GO:0046872">
    <property type="term" value="F:metal ion binding"/>
    <property type="evidence" value="ECO:0007669"/>
    <property type="project" value="UniProtKB-UniRule"/>
</dbReference>
<evidence type="ECO:0000259" key="5">
    <source>
        <dbReference type="SMART" id="SM00382"/>
    </source>
</evidence>
<evidence type="ECO:0000313" key="6">
    <source>
        <dbReference type="EMBL" id="CAI8005550.1"/>
    </source>
</evidence>
<keyword evidence="7" id="KW-1185">Reference proteome</keyword>
<keyword evidence="4" id="KW-0460">Magnesium</keyword>
<keyword evidence="4" id="KW-0963">Cytoplasm</keyword>
<dbReference type="Pfam" id="PF00004">
    <property type="entry name" value="AAA"/>
    <property type="match status" value="1"/>
</dbReference>
<evidence type="ECO:0000256" key="1">
    <source>
        <dbReference type="ARBA" id="ARBA00006914"/>
    </source>
</evidence>
<keyword evidence="4" id="KW-0479">Metal-binding</keyword>
<dbReference type="InterPro" id="IPR039812">
    <property type="entry name" value="Vesicle-fus_ATPase"/>
</dbReference>
<keyword evidence="4" id="KW-0931">ER-Golgi transport</keyword>
<feature type="non-terminal residue" evidence="6">
    <location>
        <position position="523"/>
    </location>
</feature>
<dbReference type="FunFam" id="3.40.50.300:FF:000154">
    <property type="entry name" value="Vesicle-fusing ATPase 1"/>
    <property type="match status" value="1"/>
</dbReference>
<evidence type="ECO:0000256" key="3">
    <source>
        <dbReference type="ARBA" id="ARBA00022840"/>
    </source>
</evidence>
<keyword evidence="3 4" id="KW-0067">ATP-binding</keyword>
<comment type="cofactor">
    <cofactor evidence="4">
        <name>Mg(2+)</name>
        <dbReference type="ChEBI" id="CHEBI:18420"/>
    </cofactor>
    <text evidence="4">Binds 1 Mg(2+) ion per subunit.</text>
</comment>
<organism evidence="6 7">
    <name type="scientific">Geodia barretti</name>
    <name type="common">Barrett's horny sponge</name>
    <dbReference type="NCBI Taxonomy" id="519541"/>
    <lineage>
        <taxon>Eukaryota</taxon>
        <taxon>Metazoa</taxon>
        <taxon>Porifera</taxon>
        <taxon>Demospongiae</taxon>
        <taxon>Heteroscleromorpha</taxon>
        <taxon>Tetractinellida</taxon>
        <taxon>Astrophorina</taxon>
        <taxon>Geodiidae</taxon>
        <taxon>Geodia</taxon>
    </lineage>
</organism>
<evidence type="ECO:0000256" key="4">
    <source>
        <dbReference type="RuleBase" id="RU367045"/>
    </source>
</evidence>
<dbReference type="AlphaFoldDB" id="A0AA35R678"/>
<dbReference type="Gene3D" id="1.10.8.60">
    <property type="match status" value="1"/>
</dbReference>
<dbReference type="PANTHER" id="PTHR23078:SF3">
    <property type="entry name" value="VESICLE-FUSING ATPASE"/>
    <property type="match status" value="1"/>
</dbReference>
<dbReference type="FunFam" id="1.10.8.60:FF:000115">
    <property type="entry name" value="N-ethylmaleimide-sensitive fusion protein, putative"/>
    <property type="match status" value="1"/>
</dbReference>
<proteinExistence type="inferred from homology"/>
<dbReference type="EC" id="3.6.4.6" evidence="4"/>
<dbReference type="SMART" id="SM00382">
    <property type="entry name" value="AAA"/>
    <property type="match status" value="1"/>
</dbReference>
<accession>A0AA35R678</accession>
<sequence>VTPIEPHVPGRGFKLVLTDGDVCEVTGKPRTTTFLLPCSPNSKHRVENFRAMRAMEGTKENVCRYMVEFPPTQFGCPVDGGGGKPTLTAVQGCVDSLPLRTTEDCHYAARTQLSLHGLKLHLLCPDGSENHFSSSRCTRSFRQRYTVHVGPHTCGDPTVISQFTLNCTLDRGTGKGLDVVVYKTNSEGRKVVVMELGGAVSFKDAIDFREKFAKFTELGVGGLKKEIEELYRRAFASRGVSQELLGKMGITHVKGILLYGPPGTGKTLIARTIAKILGSKQVQLINGPEIISKYLGESERNLRAHFEAAQKAWKEHGALSELFVIIIDEIDAICKPRGKTDQSAAGVAYDALVNQLLTLMDGLNEAHNTMVVGLTNRRELLDTALLRPGRFEVQIEVSLPDEEGREEIFEIHTRSMQAAGMLGGDVDLRQLAAATGRFSGAEIAGVVRSASAFALERYQSSLSSEESVLVTAADFQQAIISINPAYTHSENQVSSMYLPHGYLSCGESHDTVVRLTLDLLHML</sequence>
<feature type="domain" description="AAA+ ATPase" evidence="5">
    <location>
        <begin position="252"/>
        <end position="401"/>
    </location>
</feature>
<dbReference type="Pfam" id="PF17862">
    <property type="entry name" value="AAA_lid_3"/>
    <property type="match status" value="1"/>
</dbReference>
<keyword evidence="4" id="KW-0378">Hydrolase</keyword>
<keyword evidence="4" id="KW-0653">Protein transport</keyword>
<keyword evidence="4" id="KW-0813">Transport</keyword>
<gene>
    <name evidence="6" type="ORF">GBAR_LOCUS4301</name>
</gene>
<comment type="catalytic activity">
    <reaction evidence="4">
        <text>ATP + H2O = ADP + phosphate + H(+)</text>
        <dbReference type="Rhea" id="RHEA:13065"/>
        <dbReference type="ChEBI" id="CHEBI:15377"/>
        <dbReference type="ChEBI" id="CHEBI:15378"/>
        <dbReference type="ChEBI" id="CHEBI:30616"/>
        <dbReference type="ChEBI" id="CHEBI:43474"/>
        <dbReference type="ChEBI" id="CHEBI:456216"/>
        <dbReference type="EC" id="3.6.4.6"/>
    </reaction>
</comment>
<dbReference type="GO" id="GO:0043001">
    <property type="term" value="P:Golgi to plasma membrane protein transport"/>
    <property type="evidence" value="ECO:0007669"/>
    <property type="project" value="TreeGrafter"/>
</dbReference>
<evidence type="ECO:0000256" key="2">
    <source>
        <dbReference type="ARBA" id="ARBA00022741"/>
    </source>
</evidence>
<dbReference type="InterPro" id="IPR027417">
    <property type="entry name" value="P-loop_NTPase"/>
</dbReference>
<comment type="caution">
    <text evidence="6">The sequence shown here is derived from an EMBL/GenBank/DDBJ whole genome shotgun (WGS) entry which is preliminary data.</text>
</comment>
<dbReference type="EMBL" id="CASHTH010000619">
    <property type="protein sequence ID" value="CAI8005550.1"/>
    <property type="molecule type" value="Genomic_DNA"/>
</dbReference>
<dbReference type="GO" id="GO:0005524">
    <property type="term" value="F:ATP binding"/>
    <property type="evidence" value="ECO:0007669"/>
    <property type="project" value="UniProtKB-UniRule"/>
</dbReference>
<dbReference type="SUPFAM" id="SSF52540">
    <property type="entry name" value="P-loop containing nucleoside triphosphate hydrolases"/>
    <property type="match status" value="1"/>
</dbReference>
<dbReference type="GO" id="GO:0035494">
    <property type="term" value="P:SNARE complex disassembly"/>
    <property type="evidence" value="ECO:0007669"/>
    <property type="project" value="InterPro"/>
</dbReference>
<dbReference type="GO" id="GO:0006891">
    <property type="term" value="P:intra-Golgi vesicle-mediated transport"/>
    <property type="evidence" value="ECO:0007669"/>
    <property type="project" value="TreeGrafter"/>
</dbReference>
<comment type="similarity">
    <text evidence="1 4">Belongs to the AAA ATPase family.</text>
</comment>